<dbReference type="InParanoid" id="A0A6J0SHI5"/>
<keyword evidence="4" id="KW-0716">Sensory transduction</keyword>
<feature type="transmembrane region" description="Helical" evidence="10">
    <location>
        <begin position="237"/>
        <end position="258"/>
    </location>
</feature>
<dbReference type="Gene3D" id="1.20.1070.10">
    <property type="entry name" value="Rhodopsin 7-helix transmembrane proteins"/>
    <property type="match status" value="1"/>
</dbReference>
<gene>
    <name evidence="13" type="primary">LOC110070905</name>
</gene>
<dbReference type="GO" id="GO:0005886">
    <property type="term" value="C:plasma membrane"/>
    <property type="evidence" value="ECO:0007669"/>
    <property type="project" value="UniProtKB-SubCell"/>
</dbReference>
<dbReference type="PROSITE" id="PS50262">
    <property type="entry name" value="G_PROTEIN_RECEP_F1_2"/>
    <property type="match status" value="1"/>
</dbReference>
<feature type="transmembrane region" description="Helical" evidence="10">
    <location>
        <begin position="138"/>
        <end position="156"/>
    </location>
</feature>
<evidence type="ECO:0000256" key="2">
    <source>
        <dbReference type="ARBA" id="ARBA00022475"/>
    </source>
</evidence>
<keyword evidence="9" id="KW-0807">Transducer</keyword>
<dbReference type="Proteomes" id="UP001652642">
    <property type="component" value="Chromosome 6"/>
</dbReference>
<evidence type="ECO:0000313" key="12">
    <source>
        <dbReference type="Proteomes" id="UP001652642"/>
    </source>
</evidence>
<dbReference type="KEGG" id="pvt:110070905"/>
<keyword evidence="4" id="KW-0552">Olfaction</keyword>
<feature type="transmembrane region" description="Helical" evidence="10">
    <location>
        <begin position="270"/>
        <end position="287"/>
    </location>
</feature>
<dbReference type="Pfam" id="PF13853">
    <property type="entry name" value="7tm_4"/>
    <property type="match status" value="1"/>
</dbReference>
<feature type="transmembrane region" description="Helical" evidence="10">
    <location>
        <begin position="58"/>
        <end position="76"/>
    </location>
</feature>
<reference evidence="13" key="1">
    <citation type="submission" date="2025-08" db="UniProtKB">
        <authorList>
            <consortium name="RefSeq"/>
        </authorList>
    </citation>
    <scope>IDENTIFICATION</scope>
</reference>
<sequence>MNNMTSMSTVLLLGFSDAQELQILHFFLFLVLYLMAVTENLLITIAIIVNYHLHIPMYFFLLNLAMVDLGSVSVIVPKSMAVSLMDDRSISYSGCVAQVFFYVLFASSALIILTIMAHDRHIAICYPLEYERIMHKRTCLEMVAIGWIVSIFYAILHTGGTFANTFCSNRISQFFCEIPHLLKLSCSDIYLVEVGFLALSSGVVLACFVFIIITYLKIIATVLRIPSVHGRKKAFSTCIPHLTVVSFYVLTAVIAYVIPPSDVSMHMASAVMYSIIPPTLNPFIYSMRNNEIKAALRKLLKLVFFSKRFTRIVF</sequence>
<evidence type="ECO:0000256" key="10">
    <source>
        <dbReference type="SAM" id="Phobius"/>
    </source>
</evidence>
<dbReference type="GO" id="GO:0004930">
    <property type="term" value="F:G protein-coupled receptor activity"/>
    <property type="evidence" value="ECO:0007669"/>
    <property type="project" value="UniProtKB-KW"/>
</dbReference>
<dbReference type="AlphaFoldDB" id="A0A6J0SHI5"/>
<dbReference type="InterPro" id="IPR000276">
    <property type="entry name" value="GPCR_Rhodpsn"/>
</dbReference>
<accession>A0A6J0SHI5</accession>
<dbReference type="GO" id="GO:0004984">
    <property type="term" value="F:olfactory receptor activity"/>
    <property type="evidence" value="ECO:0007669"/>
    <property type="project" value="InterPro"/>
</dbReference>
<dbReference type="RefSeq" id="XP_020634303.2">
    <property type="nucleotide sequence ID" value="XM_020778644.2"/>
</dbReference>
<keyword evidence="12" id="KW-1185">Reference proteome</keyword>
<evidence type="ECO:0000256" key="3">
    <source>
        <dbReference type="ARBA" id="ARBA00022692"/>
    </source>
</evidence>
<evidence type="ECO:0000256" key="1">
    <source>
        <dbReference type="ARBA" id="ARBA00004651"/>
    </source>
</evidence>
<dbReference type="CDD" id="cd15227">
    <property type="entry name" value="7tmA_OR14-like"/>
    <property type="match status" value="1"/>
</dbReference>
<dbReference type="OrthoDB" id="10042731at2759"/>
<dbReference type="PANTHER" id="PTHR26452">
    <property type="entry name" value="OLFACTORY RECEPTOR"/>
    <property type="match status" value="1"/>
</dbReference>
<evidence type="ECO:0000256" key="9">
    <source>
        <dbReference type="ARBA" id="ARBA00023224"/>
    </source>
</evidence>
<keyword evidence="2" id="KW-1003">Cell membrane</keyword>
<dbReference type="PRINTS" id="PR00237">
    <property type="entry name" value="GPCRRHODOPSN"/>
</dbReference>
<organism evidence="12 13">
    <name type="scientific">Pogona vitticeps</name>
    <name type="common">central bearded dragon</name>
    <dbReference type="NCBI Taxonomy" id="103695"/>
    <lineage>
        <taxon>Eukaryota</taxon>
        <taxon>Metazoa</taxon>
        <taxon>Chordata</taxon>
        <taxon>Craniata</taxon>
        <taxon>Vertebrata</taxon>
        <taxon>Euteleostomi</taxon>
        <taxon>Lepidosauria</taxon>
        <taxon>Squamata</taxon>
        <taxon>Bifurcata</taxon>
        <taxon>Unidentata</taxon>
        <taxon>Episquamata</taxon>
        <taxon>Toxicofera</taxon>
        <taxon>Iguania</taxon>
        <taxon>Acrodonta</taxon>
        <taxon>Agamidae</taxon>
        <taxon>Amphibolurinae</taxon>
        <taxon>Pogona</taxon>
    </lineage>
</organism>
<dbReference type="PRINTS" id="PR00245">
    <property type="entry name" value="OLFACTORYR"/>
</dbReference>
<keyword evidence="5 10" id="KW-1133">Transmembrane helix</keyword>
<dbReference type="SUPFAM" id="SSF81321">
    <property type="entry name" value="Family A G protein-coupled receptor-like"/>
    <property type="match status" value="1"/>
</dbReference>
<comment type="subcellular location">
    <subcellularLocation>
        <location evidence="1">Cell membrane</location>
        <topology evidence="1">Multi-pass membrane protein</topology>
    </subcellularLocation>
</comment>
<keyword evidence="3 10" id="KW-0812">Transmembrane</keyword>
<feature type="transmembrane region" description="Helical" evidence="10">
    <location>
        <begin position="96"/>
        <end position="117"/>
    </location>
</feature>
<proteinExistence type="predicted"/>
<dbReference type="GeneID" id="110070905"/>
<dbReference type="InterPro" id="IPR017452">
    <property type="entry name" value="GPCR_Rhodpsn_7TM"/>
</dbReference>
<protein>
    <submittedName>
        <fullName evidence="13">Olfactory receptor 14J1-like</fullName>
    </submittedName>
</protein>
<feature type="domain" description="G-protein coupled receptors family 1 profile" evidence="11">
    <location>
        <begin position="39"/>
        <end position="285"/>
    </location>
</feature>
<evidence type="ECO:0000256" key="5">
    <source>
        <dbReference type="ARBA" id="ARBA00022989"/>
    </source>
</evidence>
<evidence type="ECO:0000259" key="11">
    <source>
        <dbReference type="PROSITE" id="PS50262"/>
    </source>
</evidence>
<keyword evidence="8" id="KW-0675">Receptor</keyword>
<name>A0A6J0SHI5_9SAUR</name>
<evidence type="ECO:0000256" key="7">
    <source>
        <dbReference type="ARBA" id="ARBA00023136"/>
    </source>
</evidence>
<evidence type="ECO:0000313" key="13">
    <source>
        <dbReference type="RefSeq" id="XP_020634303.2"/>
    </source>
</evidence>
<dbReference type="InterPro" id="IPR000725">
    <property type="entry name" value="Olfact_rcpt"/>
</dbReference>
<keyword evidence="7 10" id="KW-0472">Membrane</keyword>
<feature type="transmembrane region" description="Helical" evidence="10">
    <location>
        <begin position="189"/>
        <end position="216"/>
    </location>
</feature>
<evidence type="ECO:0000256" key="6">
    <source>
        <dbReference type="ARBA" id="ARBA00023040"/>
    </source>
</evidence>
<dbReference type="InterPro" id="IPR050516">
    <property type="entry name" value="Olfactory_GPCR"/>
</dbReference>
<evidence type="ECO:0000256" key="4">
    <source>
        <dbReference type="ARBA" id="ARBA00022725"/>
    </source>
</evidence>
<feature type="transmembrane region" description="Helical" evidence="10">
    <location>
        <begin position="28"/>
        <end position="51"/>
    </location>
</feature>
<keyword evidence="6" id="KW-0297">G-protein coupled receptor</keyword>
<evidence type="ECO:0000256" key="8">
    <source>
        <dbReference type="ARBA" id="ARBA00023170"/>
    </source>
</evidence>